<keyword evidence="2" id="KW-1185">Reference proteome</keyword>
<name>A0ABZ0Z4C0_9CAUD</name>
<accession>A0ABZ0Z4C0</accession>
<sequence length="149" mass="17403">MHYITYIVLMLASISSYAAKQDIFQGSWYSEGVVYSFINDSLYVDEIGNEGDIYTYKYKDDIITAISSLGDEFSFKIDKISSDKIKIKFDGERPFVLDKVFNYDLDKMESPGYSTRMFDTYKVYYNKQTLYKQADSYYGVSNNTDFKIK</sequence>
<protein>
    <submittedName>
        <fullName evidence="1">Uncharacterized protein</fullName>
    </submittedName>
</protein>
<evidence type="ECO:0000313" key="1">
    <source>
        <dbReference type="EMBL" id="WQJ54052.1"/>
    </source>
</evidence>
<dbReference type="EMBL" id="OR769218">
    <property type="protein sequence ID" value="WQJ54052.1"/>
    <property type="molecule type" value="Genomic_DNA"/>
</dbReference>
<dbReference type="Proteomes" id="UP001346559">
    <property type="component" value="Segment"/>
</dbReference>
<reference evidence="1 2" key="1">
    <citation type="submission" date="2023-11" db="EMBL/GenBank/DDBJ databases">
        <authorList>
            <person name="Cook R."/>
            <person name="Crisci M."/>
            <person name="Pye H."/>
            <person name="Adriaenssens E."/>
            <person name="Santini J."/>
        </authorList>
    </citation>
    <scope>NUCLEOTIDE SEQUENCE [LARGE SCALE GENOMIC DNA]</scope>
    <source>
        <strain evidence="1">Lak_Megaphage_RVC_AP1_GC26</strain>
    </source>
</reference>
<proteinExistence type="predicted"/>
<organism evidence="1 2">
    <name type="scientific">phage Lak_Megaphage_RVC_AP1_GC26</name>
    <dbReference type="NCBI Taxonomy" id="3109224"/>
    <lineage>
        <taxon>Viruses</taxon>
        <taxon>Duplodnaviria</taxon>
        <taxon>Heunggongvirae</taxon>
        <taxon>Uroviricota</taxon>
        <taxon>Caudoviricetes</taxon>
        <taxon>Caudoviricetes code 15 clade</taxon>
    </lineage>
</organism>
<evidence type="ECO:0000313" key="2">
    <source>
        <dbReference type="Proteomes" id="UP001346559"/>
    </source>
</evidence>